<evidence type="ECO:0000259" key="10">
    <source>
        <dbReference type="PROSITE" id="PS50112"/>
    </source>
</evidence>
<dbReference type="GO" id="GO:0071732">
    <property type="term" value="P:cellular response to nitric oxide"/>
    <property type="evidence" value="ECO:0007669"/>
    <property type="project" value="UniProtKB-ARBA"/>
</dbReference>
<dbReference type="PROSITE" id="PS50887">
    <property type="entry name" value="GGDEF"/>
    <property type="match status" value="1"/>
</dbReference>
<evidence type="ECO:0000256" key="7">
    <source>
        <dbReference type="ARBA" id="ARBA00023136"/>
    </source>
</evidence>
<dbReference type="InterPro" id="IPR035965">
    <property type="entry name" value="PAS-like_dom_sf"/>
</dbReference>
<feature type="domain" description="PAS" evidence="10">
    <location>
        <begin position="606"/>
        <end position="662"/>
    </location>
</feature>
<dbReference type="InterPro" id="IPR052155">
    <property type="entry name" value="Biofilm_reg_signaling"/>
</dbReference>
<dbReference type="NCBIfam" id="TIGR00229">
    <property type="entry name" value="sensory_box"/>
    <property type="match status" value="3"/>
</dbReference>
<dbReference type="Pfam" id="PF00989">
    <property type="entry name" value="PAS"/>
    <property type="match status" value="2"/>
</dbReference>
<dbReference type="FunFam" id="3.20.20.450:FF:000001">
    <property type="entry name" value="Cyclic di-GMP phosphodiesterase yahA"/>
    <property type="match status" value="1"/>
</dbReference>
<dbReference type="GO" id="GO:0006355">
    <property type="term" value="P:regulation of DNA-templated transcription"/>
    <property type="evidence" value="ECO:0007669"/>
    <property type="project" value="InterPro"/>
</dbReference>
<accession>A0A969W9Y0</accession>
<evidence type="ECO:0000259" key="11">
    <source>
        <dbReference type="PROSITE" id="PS50113"/>
    </source>
</evidence>
<feature type="domain" description="GGDEF" evidence="14">
    <location>
        <begin position="779"/>
        <end position="912"/>
    </location>
</feature>
<dbReference type="CDD" id="cd00130">
    <property type="entry name" value="PAS"/>
    <property type="match status" value="3"/>
</dbReference>
<dbReference type="SUPFAM" id="SSF55073">
    <property type="entry name" value="Nucleotide cyclase"/>
    <property type="match status" value="1"/>
</dbReference>
<dbReference type="InterPro" id="IPR035919">
    <property type="entry name" value="EAL_sf"/>
</dbReference>
<dbReference type="InterPro" id="IPR001633">
    <property type="entry name" value="EAL_dom"/>
</dbReference>
<evidence type="ECO:0000256" key="3">
    <source>
        <dbReference type="ARBA" id="ARBA00012282"/>
    </source>
</evidence>
<dbReference type="Pfam" id="PF00990">
    <property type="entry name" value="GGDEF"/>
    <property type="match status" value="1"/>
</dbReference>
<evidence type="ECO:0000256" key="5">
    <source>
        <dbReference type="ARBA" id="ARBA00022692"/>
    </source>
</evidence>
<feature type="domain" description="PAC" evidence="11">
    <location>
        <begin position="695"/>
        <end position="747"/>
    </location>
</feature>
<dbReference type="InterPro" id="IPR000014">
    <property type="entry name" value="PAS"/>
</dbReference>
<dbReference type="PROSITE" id="PS50883">
    <property type="entry name" value="EAL"/>
    <property type="match status" value="1"/>
</dbReference>
<comment type="cofactor">
    <cofactor evidence="1">
        <name>Mg(2+)</name>
        <dbReference type="ChEBI" id="CHEBI:18420"/>
    </cofactor>
</comment>
<dbReference type="InterPro" id="IPR006189">
    <property type="entry name" value="CHASE_dom"/>
</dbReference>
<evidence type="ECO:0000259" key="12">
    <source>
        <dbReference type="PROSITE" id="PS50839"/>
    </source>
</evidence>
<dbReference type="FunFam" id="3.30.70.270:FF:000001">
    <property type="entry name" value="Diguanylate cyclase domain protein"/>
    <property type="match status" value="1"/>
</dbReference>
<evidence type="ECO:0000256" key="8">
    <source>
        <dbReference type="ARBA" id="ARBA00051114"/>
    </source>
</evidence>
<comment type="subcellular location">
    <subcellularLocation>
        <location evidence="2">Membrane</location>
    </subcellularLocation>
</comment>
<dbReference type="GO" id="GO:0016020">
    <property type="term" value="C:membrane"/>
    <property type="evidence" value="ECO:0007669"/>
    <property type="project" value="UniProtKB-SubCell"/>
</dbReference>
<dbReference type="GO" id="GO:0007165">
    <property type="term" value="P:signal transduction"/>
    <property type="evidence" value="ECO:0007669"/>
    <property type="project" value="UniProtKB-ARBA"/>
</dbReference>
<gene>
    <name evidence="15" type="ORF">G7Y82_01795</name>
</gene>
<feature type="domain" description="PAC" evidence="11">
    <location>
        <begin position="427"/>
        <end position="477"/>
    </location>
</feature>
<dbReference type="InterPro" id="IPR000700">
    <property type="entry name" value="PAS-assoc_C"/>
</dbReference>
<evidence type="ECO:0000256" key="4">
    <source>
        <dbReference type="ARBA" id="ARBA00022636"/>
    </source>
</evidence>
<feature type="domain" description="CHASE" evidence="12">
    <location>
        <begin position="80"/>
        <end position="242"/>
    </location>
</feature>
<dbReference type="PROSITE" id="PS50839">
    <property type="entry name" value="CHASE"/>
    <property type="match status" value="1"/>
</dbReference>
<dbReference type="SMART" id="SM00267">
    <property type="entry name" value="GGDEF"/>
    <property type="match status" value="1"/>
</dbReference>
<dbReference type="GO" id="GO:0071111">
    <property type="term" value="F:cyclic-guanylate-specific phosphodiesterase activity"/>
    <property type="evidence" value="ECO:0007669"/>
    <property type="project" value="UniProtKB-EC"/>
</dbReference>
<keyword evidence="6 9" id="KW-1133">Transmembrane helix</keyword>
<dbReference type="SMART" id="SM00052">
    <property type="entry name" value="EAL"/>
    <property type="match status" value="1"/>
</dbReference>
<dbReference type="SMART" id="SM01079">
    <property type="entry name" value="CHASE"/>
    <property type="match status" value="1"/>
</dbReference>
<evidence type="ECO:0000313" key="16">
    <source>
        <dbReference type="Proteomes" id="UP000653472"/>
    </source>
</evidence>
<keyword evidence="5 9" id="KW-0812">Transmembrane</keyword>
<evidence type="ECO:0000313" key="15">
    <source>
        <dbReference type="EMBL" id="NKF21030.1"/>
    </source>
</evidence>
<dbReference type="Pfam" id="PF00563">
    <property type="entry name" value="EAL"/>
    <property type="match status" value="1"/>
</dbReference>
<feature type="domain" description="PAS" evidence="10">
    <location>
        <begin position="350"/>
        <end position="403"/>
    </location>
</feature>
<dbReference type="Gene3D" id="3.20.20.450">
    <property type="entry name" value="EAL domain"/>
    <property type="match status" value="1"/>
</dbReference>
<dbReference type="PROSITE" id="PS50113">
    <property type="entry name" value="PAC"/>
    <property type="match status" value="3"/>
</dbReference>
<keyword evidence="7 9" id="KW-0472">Membrane</keyword>
<name>A0A969W9Y0_9GAMM</name>
<dbReference type="InterPro" id="IPR001610">
    <property type="entry name" value="PAC"/>
</dbReference>
<protein>
    <recommendedName>
        <fullName evidence="3">cyclic-guanylate-specific phosphodiesterase</fullName>
        <ecNumber evidence="3">3.1.4.52</ecNumber>
    </recommendedName>
</protein>
<feature type="domain" description="PAS" evidence="10">
    <location>
        <begin position="478"/>
        <end position="551"/>
    </location>
</feature>
<dbReference type="PANTHER" id="PTHR44757:SF2">
    <property type="entry name" value="BIOFILM ARCHITECTURE MAINTENANCE PROTEIN MBAA"/>
    <property type="match status" value="1"/>
</dbReference>
<feature type="domain" description="EAL" evidence="13">
    <location>
        <begin position="921"/>
        <end position="1175"/>
    </location>
</feature>
<feature type="domain" description="PAC" evidence="11">
    <location>
        <begin position="553"/>
        <end position="605"/>
    </location>
</feature>
<keyword evidence="16" id="KW-1185">Reference proteome</keyword>
<reference evidence="15" key="1">
    <citation type="submission" date="2020-03" db="EMBL/GenBank/DDBJ databases">
        <title>Solimonas marina sp. nov., isolated from deep seawater of the Pacific Ocean.</title>
        <authorList>
            <person name="Liu X."/>
            <person name="Lai Q."/>
            <person name="Sun F."/>
            <person name="Gai Y."/>
            <person name="Li G."/>
            <person name="Shao Z."/>
        </authorList>
    </citation>
    <scope>NUCLEOTIDE SEQUENCE</scope>
    <source>
        <strain evidence="15">C16B3</strain>
    </source>
</reference>
<evidence type="ECO:0000256" key="1">
    <source>
        <dbReference type="ARBA" id="ARBA00001946"/>
    </source>
</evidence>
<dbReference type="SUPFAM" id="SSF141868">
    <property type="entry name" value="EAL domain-like"/>
    <property type="match status" value="1"/>
</dbReference>
<dbReference type="InterPro" id="IPR043128">
    <property type="entry name" value="Rev_trsase/Diguanyl_cyclase"/>
</dbReference>
<dbReference type="PANTHER" id="PTHR44757">
    <property type="entry name" value="DIGUANYLATE CYCLASE DGCP"/>
    <property type="match status" value="1"/>
</dbReference>
<dbReference type="PROSITE" id="PS50112">
    <property type="entry name" value="PAS"/>
    <property type="match status" value="3"/>
</dbReference>
<feature type="transmembrane region" description="Helical" evidence="9">
    <location>
        <begin position="12"/>
        <end position="37"/>
    </location>
</feature>
<dbReference type="Gene3D" id="3.30.450.20">
    <property type="entry name" value="PAS domain"/>
    <property type="match status" value="3"/>
</dbReference>
<dbReference type="CDD" id="cd01948">
    <property type="entry name" value="EAL"/>
    <property type="match status" value="1"/>
</dbReference>
<dbReference type="SUPFAM" id="SSF55785">
    <property type="entry name" value="PYP-like sensor domain (PAS domain)"/>
    <property type="match status" value="3"/>
</dbReference>
<evidence type="ECO:0000259" key="13">
    <source>
        <dbReference type="PROSITE" id="PS50883"/>
    </source>
</evidence>
<dbReference type="Pfam" id="PF03924">
    <property type="entry name" value="CHASE"/>
    <property type="match status" value="1"/>
</dbReference>
<evidence type="ECO:0000256" key="6">
    <source>
        <dbReference type="ARBA" id="ARBA00022989"/>
    </source>
</evidence>
<comment type="catalytic activity">
    <reaction evidence="8">
        <text>3',3'-c-di-GMP + H2O = 5'-phosphoguanylyl(3'-&gt;5')guanosine + H(+)</text>
        <dbReference type="Rhea" id="RHEA:24902"/>
        <dbReference type="ChEBI" id="CHEBI:15377"/>
        <dbReference type="ChEBI" id="CHEBI:15378"/>
        <dbReference type="ChEBI" id="CHEBI:58754"/>
        <dbReference type="ChEBI" id="CHEBI:58805"/>
        <dbReference type="EC" id="3.1.4.52"/>
    </reaction>
    <physiologicalReaction direction="left-to-right" evidence="8">
        <dbReference type="Rhea" id="RHEA:24903"/>
    </physiologicalReaction>
</comment>
<dbReference type="SMART" id="SM00086">
    <property type="entry name" value="PAC"/>
    <property type="match status" value="3"/>
</dbReference>
<organism evidence="15 16">
    <name type="scientific">Solimonas marina</name>
    <dbReference type="NCBI Taxonomy" id="2714601"/>
    <lineage>
        <taxon>Bacteria</taxon>
        <taxon>Pseudomonadati</taxon>
        <taxon>Pseudomonadota</taxon>
        <taxon>Gammaproteobacteria</taxon>
        <taxon>Nevskiales</taxon>
        <taxon>Nevskiaceae</taxon>
        <taxon>Solimonas</taxon>
    </lineage>
</organism>
<keyword evidence="4" id="KW-0973">c-di-GMP</keyword>
<dbReference type="InterPro" id="IPR000160">
    <property type="entry name" value="GGDEF_dom"/>
</dbReference>
<dbReference type="Proteomes" id="UP000653472">
    <property type="component" value="Unassembled WGS sequence"/>
</dbReference>
<dbReference type="EC" id="3.1.4.52" evidence="3"/>
<dbReference type="EMBL" id="JAAVXB010000001">
    <property type="protein sequence ID" value="NKF21030.1"/>
    <property type="molecule type" value="Genomic_DNA"/>
</dbReference>
<evidence type="ECO:0000256" key="2">
    <source>
        <dbReference type="ARBA" id="ARBA00004370"/>
    </source>
</evidence>
<evidence type="ECO:0000259" key="14">
    <source>
        <dbReference type="PROSITE" id="PS50887"/>
    </source>
</evidence>
<dbReference type="CDD" id="cd01949">
    <property type="entry name" value="GGDEF"/>
    <property type="match status" value="1"/>
</dbReference>
<proteinExistence type="predicted"/>
<dbReference type="NCBIfam" id="TIGR00254">
    <property type="entry name" value="GGDEF"/>
    <property type="match status" value="1"/>
</dbReference>
<dbReference type="Pfam" id="PF13426">
    <property type="entry name" value="PAS_9"/>
    <property type="match status" value="1"/>
</dbReference>
<dbReference type="Gene3D" id="3.30.70.270">
    <property type="match status" value="1"/>
</dbReference>
<dbReference type="InterPro" id="IPR029787">
    <property type="entry name" value="Nucleotide_cyclase"/>
</dbReference>
<sequence length="1196" mass="132246">MNPQEIQSRRLNVLVQWPALAVLALGLLLSVVVYRYVEHTTGATRESQFAHESAGVVTAVGVRLQAYQQILRGGAGLFAASAEVTRDDWRRYVDSLDVASSYPGVQAIAFARHVSPSELPAREKTIRDEGFPDFRVFPLGERSDYTEIEFIEPFNARNQRAFGYDMYSEPTRRAAMMQARDSGNPALSGPVQLLQEDDRHPQVGTLLYVPVYSAGYSLYDAAARRSALIGYVYAPFRMGDFMHPVLAGRPAGLGVRVRDASGGILFDDMSEDSANDLHQSLSLDAYGRRWQFEFAATPGFAAVHDWAGIAALVGGIAGSLLLAMVTFLLATGRQRARTMAMQMTAALRETEANQRAIVDSSAEGILTIDTSGMVLTFNRAAELIFGYPSETVIGRNVKMLMPERYRGAHDGHVSGLLKETPSGFIGLRREVVGQRANGEEFPLSLSINLIDAVGARRYVGVIADISERRAAETALRQSEERFRLMVDCVADYAIFMLDPQGCVATWNEGAERIKGYRTDEIIGRHYACFYSEEDQRAGRPARALEVARRDGCFKDEHWRVRKDGSRFWASLVLTAVRDPSGRLLGFVKVARDLSERRAGEEALAEANRFRQSILDAAAFGIVATDADGLISSVNPAAERLWWYRRDEMIGRLHLHELVDGADLLQRADALSKEFGSPVANDFQALKVRADRGLTDEHEWISRRKDGSLAPVEMAVTVRRDAAGSVIGYLAMAYDITERRRREDYIRHLAHHDALTQLPNRSLLNDRMAVAISRARRTRSEVGVMMIDLDNFKRINDSLGHHVGDQILQTVAARLRNCVRESDSIARMGGDEFSILLPDLDDGGDVTRIAQAVIAAMNKPVVVGAHELHVTASVGISRYPNDGADPVTLLKNADTAMYKAKLGGRANYRLFTHEMLIEAEGRIIIETELRRALAREEFEMFYEPQISLATGEVSGVEALIRWRHPERGLISPAEFLPVAEETGLIVPIGYWTLRTACHEVVELQKRLGQPLTVAVNLSPKQFAHQDLMANVQAALLASGLPASQLVLEITEGALMAESDDTTTTLESLRMLGLSIAVDDFGTGYSSLSYITRFPIDLLKIDRSFVRDIYEDPADAAVARAIIAMAHGLNIRVVAEGVETEAQLLYLRERACDAAQGYFIGKAAPANAFTMQGYHFCKPAPASELPSKIIELRRAREI</sequence>
<dbReference type="RefSeq" id="WP_168146274.1">
    <property type="nucleotide sequence ID" value="NZ_JAAVXB010000001.1"/>
</dbReference>
<dbReference type="SMART" id="SM00091">
    <property type="entry name" value="PAS"/>
    <property type="match status" value="3"/>
</dbReference>
<dbReference type="InterPro" id="IPR013767">
    <property type="entry name" value="PAS_fold"/>
</dbReference>
<evidence type="ECO:0000256" key="9">
    <source>
        <dbReference type="SAM" id="Phobius"/>
    </source>
</evidence>
<dbReference type="InterPro" id="IPR042240">
    <property type="entry name" value="CHASE_sf"/>
</dbReference>
<dbReference type="Gene3D" id="3.30.450.350">
    <property type="entry name" value="CHASE domain"/>
    <property type="match status" value="1"/>
</dbReference>
<feature type="transmembrane region" description="Helical" evidence="9">
    <location>
        <begin position="306"/>
        <end position="330"/>
    </location>
</feature>
<comment type="caution">
    <text evidence="15">The sequence shown here is derived from an EMBL/GenBank/DDBJ whole genome shotgun (WGS) entry which is preliminary data.</text>
</comment>
<dbReference type="AlphaFoldDB" id="A0A969W9Y0"/>